<feature type="region of interest" description="Disordered" evidence="2">
    <location>
        <begin position="1"/>
        <end position="86"/>
    </location>
</feature>
<dbReference type="InterPro" id="IPR050922">
    <property type="entry name" value="LytR/CpsA/Psr_CW_biosynth"/>
</dbReference>
<reference evidence="5 6" key="1">
    <citation type="submission" date="2020-02" db="EMBL/GenBank/DDBJ databases">
        <title>Full genome sequence of Nocardioides sp. R-3366.</title>
        <authorList>
            <person name="Im W.-T."/>
        </authorList>
    </citation>
    <scope>NUCLEOTIDE SEQUENCE [LARGE SCALE GENOMIC DNA]</scope>
    <source>
        <strain evidence="5 6">R-3366</strain>
    </source>
</reference>
<evidence type="ECO:0000313" key="6">
    <source>
        <dbReference type="Proteomes" id="UP000502996"/>
    </source>
</evidence>
<comment type="similarity">
    <text evidence="1">Belongs to the LytR/CpsA/Psr (LCP) family.</text>
</comment>
<dbReference type="AlphaFoldDB" id="A0A6G6WFS3"/>
<dbReference type="KEGG" id="nano:G5V58_15885"/>
<sequence>MPDRPRNDGPEDGPEYQWLYGKGQQEDPQATRPVRKQQPTAPRGDETRVMRTQPRPGARPDQRATARPTPPPVAPPVDPGPPSRGRRRFRFRARYVFLLLLLWLAYLVIVPVVAWNRVDEVSWEPKGDRPAEQPGTTYLLVGSDSRADLSEEERKELSTGDASGGRTDTIMLLHTGSGPNVLVSLPRDSIVDIPGHGETKINAAYAFGGAKLLVQTIEQATGIRVDDYVEIGMGGVAGVVDAVGGIEVCPKQDMKDKLAGLNIKKGCQEVDGTTALAYARSRHASATGDIDRVRRQREVVAAVGSQVLSPWTVINPVTYYRLNNAIPDFFSFGEGMGPVRSAMWAMAMTRVDGDKGLTCVVPLQDLAVHWDPDLAPQLFEKIADDKTDEITKKLCSPTGGIG</sequence>
<evidence type="ECO:0000259" key="4">
    <source>
        <dbReference type="Pfam" id="PF03816"/>
    </source>
</evidence>
<keyword evidence="6" id="KW-1185">Reference proteome</keyword>
<keyword evidence="3" id="KW-0472">Membrane</keyword>
<dbReference type="Pfam" id="PF03816">
    <property type="entry name" value="LytR_cpsA_psr"/>
    <property type="match status" value="1"/>
</dbReference>
<evidence type="ECO:0000256" key="3">
    <source>
        <dbReference type="SAM" id="Phobius"/>
    </source>
</evidence>
<protein>
    <submittedName>
        <fullName evidence="5">LCP family protein</fullName>
    </submittedName>
</protein>
<dbReference type="Gene3D" id="3.40.630.190">
    <property type="entry name" value="LCP protein"/>
    <property type="match status" value="1"/>
</dbReference>
<feature type="compositionally biased region" description="Pro residues" evidence="2">
    <location>
        <begin position="68"/>
        <end position="82"/>
    </location>
</feature>
<dbReference type="InterPro" id="IPR004474">
    <property type="entry name" value="LytR_CpsA_psr"/>
</dbReference>
<dbReference type="PANTHER" id="PTHR33392">
    <property type="entry name" value="POLYISOPRENYL-TEICHOIC ACID--PEPTIDOGLYCAN TEICHOIC ACID TRANSFERASE TAGU"/>
    <property type="match status" value="1"/>
</dbReference>
<organism evidence="5 6">
    <name type="scientific">Nocardioides anomalus</name>
    <dbReference type="NCBI Taxonomy" id="2712223"/>
    <lineage>
        <taxon>Bacteria</taxon>
        <taxon>Bacillati</taxon>
        <taxon>Actinomycetota</taxon>
        <taxon>Actinomycetes</taxon>
        <taxon>Propionibacteriales</taxon>
        <taxon>Nocardioidaceae</taxon>
        <taxon>Nocardioides</taxon>
    </lineage>
</organism>
<feature type="compositionally biased region" description="Basic and acidic residues" evidence="2">
    <location>
        <begin position="145"/>
        <end position="158"/>
    </location>
</feature>
<feature type="transmembrane region" description="Helical" evidence="3">
    <location>
        <begin position="95"/>
        <end position="115"/>
    </location>
</feature>
<keyword evidence="3" id="KW-1133">Transmembrane helix</keyword>
<name>A0A6G6WFS3_9ACTN</name>
<dbReference type="RefSeq" id="WP_165234763.1">
    <property type="nucleotide sequence ID" value="NZ_CP049257.1"/>
</dbReference>
<dbReference type="EMBL" id="CP049257">
    <property type="protein sequence ID" value="QIG44059.1"/>
    <property type="molecule type" value="Genomic_DNA"/>
</dbReference>
<feature type="domain" description="Cell envelope-related transcriptional attenuator" evidence="4">
    <location>
        <begin position="166"/>
        <end position="307"/>
    </location>
</feature>
<gene>
    <name evidence="5" type="ORF">G5V58_15885</name>
</gene>
<evidence type="ECO:0000256" key="1">
    <source>
        <dbReference type="ARBA" id="ARBA00006068"/>
    </source>
</evidence>
<dbReference type="NCBIfam" id="TIGR00350">
    <property type="entry name" value="lytR_cpsA_psr"/>
    <property type="match status" value="1"/>
</dbReference>
<evidence type="ECO:0000313" key="5">
    <source>
        <dbReference type="EMBL" id="QIG44059.1"/>
    </source>
</evidence>
<accession>A0A6G6WFS3</accession>
<dbReference type="PANTHER" id="PTHR33392:SF6">
    <property type="entry name" value="POLYISOPRENYL-TEICHOIC ACID--PEPTIDOGLYCAN TEICHOIC ACID TRANSFERASE TAGU"/>
    <property type="match status" value="1"/>
</dbReference>
<proteinExistence type="inferred from homology"/>
<keyword evidence="3" id="KW-0812">Transmembrane</keyword>
<feature type="region of interest" description="Disordered" evidence="2">
    <location>
        <begin position="144"/>
        <end position="163"/>
    </location>
</feature>
<evidence type="ECO:0000256" key="2">
    <source>
        <dbReference type="SAM" id="MobiDB-lite"/>
    </source>
</evidence>
<dbReference type="Proteomes" id="UP000502996">
    <property type="component" value="Chromosome"/>
</dbReference>